<reference evidence="3 4" key="1">
    <citation type="submission" date="2019-07" db="EMBL/GenBank/DDBJ databases">
        <authorList>
            <person name="Duangmal K."/>
            <person name="Teo W.F.A."/>
        </authorList>
    </citation>
    <scope>NUCLEOTIDE SEQUENCE [LARGE SCALE GENOMIC DNA]</scope>
    <source>
        <strain evidence="3 4">TBRC 6029</strain>
    </source>
</reference>
<name>A0A558BZQ1_9PSEU</name>
<feature type="domain" description="CobQ/CobB/MinD/ParA nucleotide binding" evidence="2">
    <location>
        <begin position="5"/>
        <end position="96"/>
    </location>
</feature>
<dbReference type="SUPFAM" id="SSF52540">
    <property type="entry name" value="P-loop containing nucleoside triphosphate hydrolases"/>
    <property type="match status" value="1"/>
</dbReference>
<protein>
    <submittedName>
        <fullName evidence="3">AAA family ATPase</fullName>
    </submittedName>
</protein>
<gene>
    <name evidence="3" type="ORF">FNH05_22890</name>
</gene>
<reference evidence="3 4" key="2">
    <citation type="submission" date="2019-08" db="EMBL/GenBank/DDBJ databases">
        <title>Amycolatopsis acidicola sp. nov., isolated from peat swamp forest soil.</title>
        <authorList>
            <person name="Srisuk N."/>
        </authorList>
    </citation>
    <scope>NUCLEOTIDE SEQUENCE [LARGE SCALE GENOMIC DNA]</scope>
    <source>
        <strain evidence="3 4">TBRC 6029</strain>
    </source>
</reference>
<dbReference type="Pfam" id="PF01656">
    <property type="entry name" value="CbiA"/>
    <property type="match status" value="1"/>
</dbReference>
<dbReference type="PANTHER" id="PTHR21343">
    <property type="entry name" value="DETHIOBIOTIN SYNTHETASE"/>
    <property type="match status" value="1"/>
</dbReference>
<evidence type="ECO:0000259" key="2">
    <source>
        <dbReference type="Pfam" id="PF01656"/>
    </source>
</evidence>
<dbReference type="Proteomes" id="UP000320011">
    <property type="component" value="Unassembled WGS sequence"/>
</dbReference>
<feature type="non-terminal residue" evidence="3">
    <location>
        <position position="137"/>
    </location>
</feature>
<proteinExistence type="predicted"/>
<accession>A0A558BZQ1</accession>
<dbReference type="AlphaFoldDB" id="A0A558BZQ1"/>
<evidence type="ECO:0000256" key="1">
    <source>
        <dbReference type="ARBA" id="ARBA00022962"/>
    </source>
</evidence>
<dbReference type="EMBL" id="VJWX01000256">
    <property type="protein sequence ID" value="TVT42000.1"/>
    <property type="molecule type" value="Genomic_DNA"/>
</dbReference>
<dbReference type="GO" id="GO:0009236">
    <property type="term" value="P:cobalamin biosynthetic process"/>
    <property type="evidence" value="ECO:0007669"/>
    <property type="project" value="UniProtKB-UniPathway"/>
</dbReference>
<keyword evidence="4" id="KW-1185">Reference proteome</keyword>
<organism evidence="3 4">
    <name type="scientific">Amycolatopsis rhizosphaerae</name>
    <dbReference type="NCBI Taxonomy" id="2053003"/>
    <lineage>
        <taxon>Bacteria</taxon>
        <taxon>Bacillati</taxon>
        <taxon>Actinomycetota</taxon>
        <taxon>Actinomycetes</taxon>
        <taxon>Pseudonocardiales</taxon>
        <taxon>Pseudonocardiaceae</taxon>
        <taxon>Amycolatopsis</taxon>
    </lineage>
</organism>
<comment type="caution">
    <text evidence="3">The sequence shown here is derived from an EMBL/GenBank/DDBJ whole genome shotgun (WGS) entry which is preliminary data.</text>
</comment>
<evidence type="ECO:0000313" key="4">
    <source>
        <dbReference type="Proteomes" id="UP000320011"/>
    </source>
</evidence>
<evidence type="ECO:0000313" key="3">
    <source>
        <dbReference type="EMBL" id="TVT42000.1"/>
    </source>
</evidence>
<dbReference type="InterPro" id="IPR002586">
    <property type="entry name" value="CobQ/CobB/MinD/ParA_Nub-bd_dom"/>
</dbReference>
<dbReference type="OrthoDB" id="9808302at2"/>
<dbReference type="UniPathway" id="UPA00148"/>
<dbReference type="InterPro" id="IPR027417">
    <property type="entry name" value="P-loop_NTPase"/>
</dbReference>
<keyword evidence="1" id="KW-0315">Glutamine amidotransferase</keyword>
<dbReference type="PANTHER" id="PTHR21343:SF1">
    <property type="entry name" value="COBYRIC ACID SYNTHASE"/>
    <property type="match status" value="1"/>
</dbReference>
<sequence>MSGLLIAGTTSDAGKSLVTAGICRWLARQGLRVAPFKAQNMSNNSMVCADGAEIGRAQWLQARAAGVEPEAAMNPVLLKPGSDHRSHVIALGKPAGVLQAGEYATGRAGLAQLAFDTYAELSGRFDLVVCEGARSPA</sequence>
<dbReference type="Gene3D" id="3.40.50.300">
    <property type="entry name" value="P-loop containing nucleotide triphosphate hydrolases"/>
    <property type="match status" value="1"/>
</dbReference>